<evidence type="ECO:0000256" key="6">
    <source>
        <dbReference type="SAM" id="MobiDB-lite"/>
    </source>
</evidence>
<keyword evidence="5" id="KW-0539">Nucleus</keyword>
<feature type="region of interest" description="Disordered" evidence="6">
    <location>
        <begin position="1"/>
        <end position="20"/>
    </location>
</feature>
<feature type="compositionally biased region" description="Low complexity" evidence="6">
    <location>
        <begin position="35"/>
        <end position="49"/>
    </location>
</feature>
<sequence length="545" mass="59881">MTETPERKDGASPAPSRPILKLRVGSHALSTLGKSPTTSALPSTPTAMAETPTSSAKIKLKVKTSQPPTPANESVPPVFGPPRPPPSSAPPSIKTKSGRVMKPSAKKRAKDDAISDAETATPSTIKRIKLTKSATSPAVRVKFKKSGNAPHHPPGDGYDSELEDRETDPVIEEQFILRYEGGVEEDLDYLVQMVEQNRIGLPPNSHGKEARMPAEFAIKWLNAERRALVRIRSNFYAAVLVDFPTITESMKTWDKKNLMKTADICQMLLIFAKVANEQEAKTAPLPAPTNETDFRWPHGLTPPMHDAVQRRFRKRLTKKEVKDKEAELNRLLEADRQAADVRYELVNIGHDGKEKIGEYPEDEQDAEGDDDEEIDAGGQANGDSHGGLFDDDGEEDGEPDADLLNELEDVLAEDTMGARRDSTQGASTLLPTNSDETNTPAAQAESGADDDGEDDDDDDDDDDDEDDREDVDEDAEGEAADQDDINEAIAEAERQVKKIENDLAVIANRLLRTRVETQLKNAKKHLADLLKRKAGDEDEEDEDEA</sequence>
<feature type="compositionally biased region" description="Basic and acidic residues" evidence="6">
    <location>
        <begin position="1"/>
        <end position="10"/>
    </location>
</feature>
<dbReference type="OrthoDB" id="153872at2759"/>
<gene>
    <name evidence="8" type="ORF">MAPG_03197</name>
</gene>
<feature type="compositionally biased region" description="Acidic residues" evidence="6">
    <location>
        <begin position="359"/>
        <end position="375"/>
    </location>
</feature>
<feature type="compositionally biased region" description="Polar residues" evidence="6">
    <location>
        <begin position="423"/>
        <end position="440"/>
    </location>
</feature>
<evidence type="ECO:0000259" key="7">
    <source>
        <dbReference type="SMART" id="SM01370"/>
    </source>
</evidence>
<feature type="compositionally biased region" description="Acidic residues" evidence="6">
    <location>
        <begin position="447"/>
        <end position="486"/>
    </location>
</feature>
<dbReference type="GO" id="GO:0051123">
    <property type="term" value="P:RNA polymerase II preinitiation complex assembly"/>
    <property type="evidence" value="ECO:0007669"/>
    <property type="project" value="TreeGrafter"/>
</dbReference>
<dbReference type="EMBL" id="ADBL01000777">
    <property type="status" value="NOT_ANNOTATED_CDS"/>
    <property type="molecule type" value="Genomic_DNA"/>
</dbReference>
<keyword evidence="4" id="KW-0804">Transcription</keyword>
<comment type="subcellular location">
    <subcellularLocation>
        <location evidence="1">Nucleus</location>
    </subcellularLocation>
</comment>
<dbReference type="CDD" id="cd08047">
    <property type="entry name" value="TAF7"/>
    <property type="match status" value="1"/>
</dbReference>
<reference evidence="9" key="4">
    <citation type="journal article" date="2015" name="G3 (Bethesda)">
        <title>Genome sequences of three phytopathogenic species of the Magnaporthaceae family of fungi.</title>
        <authorList>
            <person name="Okagaki L.H."/>
            <person name="Nunes C.C."/>
            <person name="Sailsbery J."/>
            <person name="Clay B."/>
            <person name="Brown D."/>
            <person name="John T."/>
            <person name="Oh Y."/>
            <person name="Young N."/>
            <person name="Fitzgerald M."/>
            <person name="Haas B.J."/>
            <person name="Zeng Q."/>
            <person name="Young S."/>
            <person name="Adiconis X."/>
            <person name="Fan L."/>
            <person name="Levin J.Z."/>
            <person name="Mitchell T.K."/>
            <person name="Okubara P.A."/>
            <person name="Farman M.L."/>
            <person name="Kohn L.M."/>
            <person name="Birren B."/>
            <person name="Ma L.-J."/>
            <person name="Dean R.A."/>
        </authorList>
    </citation>
    <scope>NUCLEOTIDE SEQUENCE</scope>
    <source>
        <strain evidence="9">ATCC 64411 / 73-15</strain>
    </source>
</reference>
<protein>
    <recommendedName>
        <fullName evidence="7">TAFII55 protein conserved region domain-containing protein</fullName>
    </recommendedName>
</protein>
<dbReference type="EMBL" id="GL876967">
    <property type="protein sequence ID" value="KLU84152.1"/>
    <property type="molecule type" value="Genomic_DNA"/>
</dbReference>
<dbReference type="STRING" id="644358.A0A0C4DTD3"/>
<feature type="region of interest" description="Disordered" evidence="6">
    <location>
        <begin position="29"/>
        <end position="120"/>
    </location>
</feature>
<feature type="compositionally biased region" description="Basic residues" evidence="6">
    <location>
        <begin position="96"/>
        <end position="108"/>
    </location>
</feature>
<reference evidence="10" key="1">
    <citation type="submission" date="2010-05" db="EMBL/GenBank/DDBJ databases">
        <title>The genome sequence of Magnaporthe poae strain ATCC 64411.</title>
        <authorList>
            <person name="Ma L.-J."/>
            <person name="Dead R."/>
            <person name="Young S."/>
            <person name="Zeng Q."/>
            <person name="Koehrsen M."/>
            <person name="Alvarado L."/>
            <person name="Berlin A."/>
            <person name="Chapman S.B."/>
            <person name="Chen Z."/>
            <person name="Freedman E."/>
            <person name="Gellesch M."/>
            <person name="Goldberg J."/>
            <person name="Griggs A."/>
            <person name="Gujja S."/>
            <person name="Heilman E.R."/>
            <person name="Heiman D."/>
            <person name="Hepburn T."/>
            <person name="Howarth C."/>
            <person name="Jen D."/>
            <person name="Larson L."/>
            <person name="Mehta T."/>
            <person name="Neiman D."/>
            <person name="Pearson M."/>
            <person name="Roberts A."/>
            <person name="Saif S."/>
            <person name="Shea T."/>
            <person name="Shenoy N."/>
            <person name="Sisk P."/>
            <person name="Stolte C."/>
            <person name="Sykes S."/>
            <person name="Walk T."/>
            <person name="White J."/>
            <person name="Yandava C."/>
            <person name="Haas B."/>
            <person name="Nusbaum C."/>
            <person name="Birren B."/>
        </authorList>
    </citation>
    <scope>NUCLEOTIDE SEQUENCE [LARGE SCALE GENOMIC DNA]</scope>
    <source>
        <strain evidence="10">ATCC 64411 / 73-15</strain>
    </source>
</reference>
<dbReference type="AlphaFoldDB" id="A0A0C4DTD3"/>
<dbReference type="GO" id="GO:0005669">
    <property type="term" value="C:transcription factor TFIID complex"/>
    <property type="evidence" value="ECO:0007669"/>
    <property type="project" value="InterPro"/>
</dbReference>
<name>A0A0C4DTD3_MAGP6</name>
<evidence type="ECO:0000313" key="9">
    <source>
        <dbReference type="EnsemblFungi" id="MAPG_03197T0"/>
    </source>
</evidence>
<dbReference type="Proteomes" id="UP000011715">
    <property type="component" value="Unassembled WGS sequence"/>
</dbReference>
<evidence type="ECO:0000256" key="1">
    <source>
        <dbReference type="ARBA" id="ARBA00004123"/>
    </source>
</evidence>
<dbReference type="InterPro" id="IPR006751">
    <property type="entry name" value="TAFII55_prot_cons_reg"/>
</dbReference>
<dbReference type="Pfam" id="PF04658">
    <property type="entry name" value="TAFII55_N"/>
    <property type="match status" value="1"/>
</dbReference>
<comment type="similarity">
    <text evidence="2">Belongs to the TAF7 family.</text>
</comment>
<feature type="compositionally biased region" description="Acidic residues" evidence="6">
    <location>
        <begin position="389"/>
        <end position="412"/>
    </location>
</feature>
<dbReference type="PANTHER" id="PTHR12228:SF0">
    <property type="entry name" value="TATA-BOX BINDING PROTEIN ASSOCIATED FACTOR 7"/>
    <property type="match status" value="1"/>
</dbReference>
<proteinExistence type="inferred from homology"/>
<dbReference type="SMART" id="SM01370">
    <property type="entry name" value="TAFII55_N"/>
    <property type="match status" value="1"/>
</dbReference>
<evidence type="ECO:0000313" key="10">
    <source>
        <dbReference type="Proteomes" id="UP000011715"/>
    </source>
</evidence>
<feature type="region of interest" description="Disordered" evidence="6">
    <location>
        <begin position="142"/>
        <end position="165"/>
    </location>
</feature>
<dbReference type="OMA" id="CASTKWE"/>
<reference evidence="8" key="2">
    <citation type="submission" date="2010-05" db="EMBL/GenBank/DDBJ databases">
        <title>The Genome Sequence of Magnaporthe poae strain ATCC 64411.</title>
        <authorList>
            <consortium name="The Broad Institute Genome Sequencing Platform"/>
            <consortium name="Broad Institute Genome Sequencing Center for Infectious Disease"/>
            <person name="Ma L.-J."/>
            <person name="Dead R."/>
            <person name="Young S."/>
            <person name="Zeng Q."/>
            <person name="Koehrsen M."/>
            <person name="Alvarado L."/>
            <person name="Berlin A."/>
            <person name="Chapman S.B."/>
            <person name="Chen Z."/>
            <person name="Freedman E."/>
            <person name="Gellesch M."/>
            <person name="Goldberg J."/>
            <person name="Griggs A."/>
            <person name="Gujja S."/>
            <person name="Heilman E.R."/>
            <person name="Heiman D."/>
            <person name="Hepburn T."/>
            <person name="Howarth C."/>
            <person name="Jen D."/>
            <person name="Larson L."/>
            <person name="Mehta T."/>
            <person name="Neiman D."/>
            <person name="Pearson M."/>
            <person name="Roberts A."/>
            <person name="Saif S."/>
            <person name="Shea T."/>
            <person name="Shenoy N."/>
            <person name="Sisk P."/>
            <person name="Stolte C."/>
            <person name="Sykes S."/>
            <person name="Walk T."/>
            <person name="White J."/>
            <person name="Yandava C."/>
            <person name="Haas B."/>
            <person name="Nusbaum C."/>
            <person name="Birren B."/>
        </authorList>
    </citation>
    <scope>NUCLEOTIDE SEQUENCE</scope>
    <source>
        <strain evidence="8">ATCC 64411</strain>
    </source>
</reference>
<feature type="compositionally biased region" description="Pro residues" evidence="6">
    <location>
        <begin position="78"/>
        <end position="89"/>
    </location>
</feature>
<evidence type="ECO:0000256" key="2">
    <source>
        <dbReference type="ARBA" id="ARBA00009368"/>
    </source>
</evidence>
<feature type="domain" description="TAFII55 protein conserved region" evidence="7">
    <location>
        <begin position="171"/>
        <end position="340"/>
    </location>
</feature>
<evidence type="ECO:0000256" key="4">
    <source>
        <dbReference type="ARBA" id="ARBA00023163"/>
    </source>
</evidence>
<reference evidence="8" key="3">
    <citation type="submission" date="2011-03" db="EMBL/GenBank/DDBJ databases">
        <title>Annotation of Magnaporthe poae ATCC 64411.</title>
        <authorList>
            <person name="Ma L.-J."/>
            <person name="Dead R."/>
            <person name="Young S.K."/>
            <person name="Zeng Q."/>
            <person name="Gargeya S."/>
            <person name="Fitzgerald M."/>
            <person name="Haas B."/>
            <person name="Abouelleil A."/>
            <person name="Alvarado L."/>
            <person name="Arachchi H.M."/>
            <person name="Berlin A."/>
            <person name="Brown A."/>
            <person name="Chapman S.B."/>
            <person name="Chen Z."/>
            <person name="Dunbar C."/>
            <person name="Freedman E."/>
            <person name="Gearin G."/>
            <person name="Gellesch M."/>
            <person name="Goldberg J."/>
            <person name="Griggs A."/>
            <person name="Gujja S."/>
            <person name="Heiman D."/>
            <person name="Howarth C."/>
            <person name="Larson L."/>
            <person name="Lui A."/>
            <person name="MacDonald P.J.P."/>
            <person name="Mehta T."/>
            <person name="Montmayeur A."/>
            <person name="Murphy C."/>
            <person name="Neiman D."/>
            <person name="Pearson M."/>
            <person name="Priest M."/>
            <person name="Roberts A."/>
            <person name="Saif S."/>
            <person name="Shea T."/>
            <person name="Shenoy N."/>
            <person name="Sisk P."/>
            <person name="Stolte C."/>
            <person name="Sykes S."/>
            <person name="Yandava C."/>
            <person name="Wortman J."/>
            <person name="Nusbaum C."/>
            <person name="Birren B."/>
        </authorList>
    </citation>
    <scope>NUCLEOTIDE SEQUENCE</scope>
    <source>
        <strain evidence="8">ATCC 64411</strain>
    </source>
</reference>
<feature type="region of interest" description="Disordered" evidence="6">
    <location>
        <begin position="282"/>
        <end position="302"/>
    </location>
</feature>
<evidence type="ECO:0000256" key="3">
    <source>
        <dbReference type="ARBA" id="ARBA00023015"/>
    </source>
</evidence>
<organism evidence="9 10">
    <name type="scientific">Magnaporthiopsis poae (strain ATCC 64411 / 73-15)</name>
    <name type="common">Kentucky bluegrass fungus</name>
    <name type="synonym">Magnaporthe poae</name>
    <dbReference type="NCBI Taxonomy" id="644358"/>
    <lineage>
        <taxon>Eukaryota</taxon>
        <taxon>Fungi</taxon>
        <taxon>Dikarya</taxon>
        <taxon>Ascomycota</taxon>
        <taxon>Pezizomycotina</taxon>
        <taxon>Sordariomycetes</taxon>
        <taxon>Sordariomycetidae</taxon>
        <taxon>Magnaporthales</taxon>
        <taxon>Magnaporthaceae</taxon>
        <taxon>Magnaporthiopsis</taxon>
    </lineage>
</organism>
<accession>A0A0C4DTD3</accession>
<dbReference type="InterPro" id="IPR037817">
    <property type="entry name" value="TAF7"/>
</dbReference>
<dbReference type="EnsemblFungi" id="MAPG_03197T0">
    <property type="protein sequence ID" value="MAPG_03197T0"/>
    <property type="gene ID" value="MAPG_03197"/>
</dbReference>
<keyword evidence="10" id="KW-1185">Reference proteome</keyword>
<evidence type="ECO:0000313" key="8">
    <source>
        <dbReference type="EMBL" id="KLU84152.1"/>
    </source>
</evidence>
<dbReference type="PANTHER" id="PTHR12228">
    <property type="entry name" value="TRANSCRIPTION INITIATION FACTOR TFIID 55 KD SUBUNIT-RELATED"/>
    <property type="match status" value="1"/>
</dbReference>
<dbReference type="eggNOG" id="KOG4011">
    <property type="taxonomic scope" value="Eukaryota"/>
</dbReference>
<dbReference type="GO" id="GO:0016251">
    <property type="term" value="F:RNA polymerase II general transcription initiation factor activity"/>
    <property type="evidence" value="ECO:0007669"/>
    <property type="project" value="TreeGrafter"/>
</dbReference>
<dbReference type="VEuPathDB" id="FungiDB:MAPG_03197"/>
<feature type="region of interest" description="Disordered" evidence="6">
    <location>
        <begin position="352"/>
        <end position="486"/>
    </location>
</feature>
<reference evidence="9" key="5">
    <citation type="submission" date="2015-06" db="UniProtKB">
        <authorList>
            <consortium name="EnsemblFungi"/>
        </authorList>
    </citation>
    <scope>IDENTIFICATION</scope>
    <source>
        <strain evidence="9">ATCC 64411</strain>
    </source>
</reference>
<keyword evidence="3" id="KW-0805">Transcription regulation</keyword>
<evidence type="ECO:0000256" key="5">
    <source>
        <dbReference type="ARBA" id="ARBA00023242"/>
    </source>
</evidence>